<dbReference type="STRING" id="1198029.A0A1U7LPS6"/>
<dbReference type="PANTHER" id="PTHR11040">
    <property type="entry name" value="ZINC/IRON TRANSPORTER"/>
    <property type="match status" value="1"/>
</dbReference>
<protein>
    <submittedName>
        <fullName evidence="6">Putative zinc transporter zip2</fullName>
    </submittedName>
</protein>
<dbReference type="EMBL" id="LXFE01000695">
    <property type="protein sequence ID" value="OLL24657.1"/>
    <property type="molecule type" value="Genomic_DNA"/>
</dbReference>
<feature type="transmembrane region" description="Helical" evidence="5">
    <location>
        <begin position="90"/>
        <end position="114"/>
    </location>
</feature>
<dbReference type="InterPro" id="IPR003689">
    <property type="entry name" value="ZIP"/>
</dbReference>
<dbReference type="Proteomes" id="UP000186594">
    <property type="component" value="Unassembled WGS sequence"/>
</dbReference>
<evidence type="ECO:0000256" key="3">
    <source>
        <dbReference type="ARBA" id="ARBA00022989"/>
    </source>
</evidence>
<feature type="transmembrane region" description="Helical" evidence="5">
    <location>
        <begin position="323"/>
        <end position="348"/>
    </location>
</feature>
<keyword evidence="7" id="KW-1185">Reference proteome</keyword>
<organism evidence="6 7">
    <name type="scientific">Neolecta irregularis (strain DAH-3)</name>
    <dbReference type="NCBI Taxonomy" id="1198029"/>
    <lineage>
        <taxon>Eukaryota</taxon>
        <taxon>Fungi</taxon>
        <taxon>Dikarya</taxon>
        <taxon>Ascomycota</taxon>
        <taxon>Taphrinomycotina</taxon>
        <taxon>Neolectales</taxon>
        <taxon>Neolectaceae</taxon>
        <taxon>Neolecta</taxon>
    </lineage>
</organism>
<dbReference type="GO" id="GO:0016020">
    <property type="term" value="C:membrane"/>
    <property type="evidence" value="ECO:0007669"/>
    <property type="project" value="UniProtKB-SubCell"/>
</dbReference>
<feature type="transmembrane region" description="Helical" evidence="5">
    <location>
        <begin position="392"/>
        <end position="411"/>
    </location>
</feature>
<dbReference type="GO" id="GO:0005385">
    <property type="term" value="F:zinc ion transmembrane transporter activity"/>
    <property type="evidence" value="ECO:0007669"/>
    <property type="project" value="TreeGrafter"/>
</dbReference>
<gene>
    <name evidence="6" type="ORF">NEOLI_001321</name>
</gene>
<feature type="transmembrane region" description="Helical" evidence="5">
    <location>
        <begin position="360"/>
        <end position="380"/>
    </location>
</feature>
<dbReference type="OrthoDB" id="262547at2759"/>
<evidence type="ECO:0000256" key="4">
    <source>
        <dbReference type="ARBA" id="ARBA00023136"/>
    </source>
</evidence>
<dbReference type="Pfam" id="PF02535">
    <property type="entry name" value="Zip"/>
    <property type="match status" value="1"/>
</dbReference>
<dbReference type="AlphaFoldDB" id="A0A1U7LPS6"/>
<dbReference type="PANTHER" id="PTHR11040:SF210">
    <property type="entry name" value="ZINC-REGULATED TRANSPORTER 3"/>
    <property type="match status" value="1"/>
</dbReference>
<feature type="transmembrane region" description="Helical" evidence="5">
    <location>
        <begin position="49"/>
        <end position="70"/>
    </location>
</feature>
<evidence type="ECO:0000313" key="7">
    <source>
        <dbReference type="Proteomes" id="UP000186594"/>
    </source>
</evidence>
<keyword evidence="4 5" id="KW-0472">Membrane</keyword>
<sequence length="412" mass="45212">MDQAEAHGWVLAAVTAALCFLGGLLIYVDLPIRRFTPWKTFDIKTDKRILVGGLSLGSGVLLFTALWEMFPVSKGYIEKSSKNRDIPYPVSVMFILVGTFMLGVIGCTALNMLIHQFTPESIVHCGGHGREQKDFFNDPELGIVARTHGQTPGECNSDEDSPLLRPISAVSSRDTCNSISSCAGYTNPCVKLCEGHEIHKTFRRQKSCQFVMNEPFFKTPRQSSDSLERHTHRLSGTSLHAERTRPLIHHHHKTDESLNMWSIGVQTAAAIGMHKFPEGFIMFMTSQANMELGILLCLALGIHNIVEGLTIALPLYVGTESRWKALLAVFVLGAGAQPFGSLVAMMWLRSGSGINDMVYGLIFAFTAGFMTFIAISSMLFQAIRMDTGTGRLVTTCFFAGVALIGISLALLD</sequence>
<evidence type="ECO:0000256" key="5">
    <source>
        <dbReference type="SAM" id="Phobius"/>
    </source>
</evidence>
<keyword evidence="3 5" id="KW-1133">Transmembrane helix</keyword>
<proteinExistence type="predicted"/>
<name>A0A1U7LPS6_NEOID</name>
<dbReference type="OMA" id="HVVDCAH"/>
<evidence type="ECO:0000313" key="6">
    <source>
        <dbReference type="EMBL" id="OLL24657.1"/>
    </source>
</evidence>
<reference evidence="6 7" key="1">
    <citation type="submission" date="2016-04" db="EMBL/GenBank/DDBJ databases">
        <title>Evolutionary innovation and constraint leading to complex multicellularity in the Ascomycota.</title>
        <authorList>
            <person name="Cisse O."/>
            <person name="Nguyen A."/>
            <person name="Hewitt D.A."/>
            <person name="Jedd G."/>
            <person name="Stajich J.E."/>
        </authorList>
    </citation>
    <scope>NUCLEOTIDE SEQUENCE [LARGE SCALE GENOMIC DNA]</scope>
    <source>
        <strain evidence="6 7">DAH-3</strain>
    </source>
</reference>
<keyword evidence="2 5" id="KW-0812">Transmembrane</keyword>
<comment type="caution">
    <text evidence="6">The sequence shown here is derived from an EMBL/GenBank/DDBJ whole genome shotgun (WGS) entry which is preliminary data.</text>
</comment>
<accession>A0A1U7LPS6</accession>
<feature type="transmembrane region" description="Helical" evidence="5">
    <location>
        <begin position="6"/>
        <end position="28"/>
    </location>
</feature>
<comment type="subcellular location">
    <subcellularLocation>
        <location evidence="1">Membrane</location>
        <topology evidence="1">Multi-pass membrane protein</topology>
    </subcellularLocation>
</comment>
<evidence type="ECO:0000256" key="1">
    <source>
        <dbReference type="ARBA" id="ARBA00004141"/>
    </source>
</evidence>
<evidence type="ECO:0000256" key="2">
    <source>
        <dbReference type="ARBA" id="ARBA00022692"/>
    </source>
</evidence>